<evidence type="ECO:0000256" key="7">
    <source>
        <dbReference type="ARBA" id="ARBA00048548"/>
    </source>
</evidence>
<dbReference type="InterPro" id="IPR004161">
    <property type="entry name" value="EFTu-like_2"/>
</dbReference>
<dbReference type="SUPFAM" id="SSF54211">
    <property type="entry name" value="Ribosomal protein S5 domain 2-like"/>
    <property type="match status" value="1"/>
</dbReference>
<evidence type="ECO:0000256" key="10">
    <source>
        <dbReference type="SAM" id="MobiDB-lite"/>
    </source>
</evidence>
<keyword evidence="4" id="KW-0547">Nucleotide-binding</keyword>
<evidence type="ECO:0000256" key="3">
    <source>
        <dbReference type="ARBA" id="ARBA00022517"/>
    </source>
</evidence>
<comment type="catalytic activity">
    <reaction evidence="7">
        <text>GTP + H2O = GDP + phosphate + H(+)</text>
        <dbReference type="Rhea" id="RHEA:19669"/>
        <dbReference type="ChEBI" id="CHEBI:15377"/>
        <dbReference type="ChEBI" id="CHEBI:15378"/>
        <dbReference type="ChEBI" id="CHEBI:37565"/>
        <dbReference type="ChEBI" id="CHEBI:43474"/>
        <dbReference type="ChEBI" id="CHEBI:58189"/>
    </reaction>
</comment>
<feature type="region of interest" description="Disordered" evidence="10">
    <location>
        <begin position="896"/>
        <end position="947"/>
    </location>
</feature>
<reference evidence="12" key="1">
    <citation type="submission" date="2022-08" db="UniProtKB">
        <authorList>
            <consortium name="EnsemblMetazoa"/>
        </authorList>
    </citation>
    <scope>IDENTIFICATION</scope>
    <source>
        <strain evidence="12">05x7-T-G4-1.051#20</strain>
    </source>
</reference>
<evidence type="ECO:0000313" key="12">
    <source>
        <dbReference type="EnsemblMetazoa" id="G13345.1:cds"/>
    </source>
</evidence>
<evidence type="ECO:0000256" key="9">
    <source>
        <dbReference type="ARBA" id="ARBA00081809"/>
    </source>
</evidence>
<dbReference type="SUPFAM" id="SSF52540">
    <property type="entry name" value="P-loop containing nucleoside triphosphate hydrolases"/>
    <property type="match status" value="1"/>
</dbReference>
<dbReference type="Gene3D" id="3.30.70.240">
    <property type="match status" value="1"/>
</dbReference>
<protein>
    <recommendedName>
        <fullName evidence="8">Ribosome assembly protein 1</fullName>
    </recommendedName>
    <alternativeName>
        <fullName evidence="9">Elongation factor-like 1</fullName>
    </alternativeName>
</protein>
<dbReference type="SUPFAM" id="SSF54980">
    <property type="entry name" value="EF-G C-terminal domain-like"/>
    <property type="match status" value="2"/>
</dbReference>
<dbReference type="PRINTS" id="PR00315">
    <property type="entry name" value="ELONGATNFCT"/>
</dbReference>
<dbReference type="FunFam" id="3.30.70.240:FF:000006">
    <property type="entry name" value="Elongation factor like GTPase 1"/>
    <property type="match status" value="1"/>
</dbReference>
<dbReference type="InterPro" id="IPR005225">
    <property type="entry name" value="Small_GTP-bd"/>
</dbReference>
<dbReference type="FunFam" id="3.40.50.300:FF:000746">
    <property type="entry name" value="Ribosome assembly protein 1"/>
    <property type="match status" value="1"/>
</dbReference>
<dbReference type="InterPro" id="IPR000640">
    <property type="entry name" value="EFG_V-like"/>
</dbReference>
<dbReference type="Pfam" id="PF14492">
    <property type="entry name" value="EFG_III"/>
    <property type="match status" value="1"/>
</dbReference>
<dbReference type="InterPro" id="IPR041095">
    <property type="entry name" value="EFG_II"/>
</dbReference>
<dbReference type="Gene3D" id="3.30.70.870">
    <property type="entry name" value="Elongation Factor G (Translational Gtpase), domain 3"/>
    <property type="match status" value="1"/>
</dbReference>
<organism evidence="12 13">
    <name type="scientific">Magallana gigas</name>
    <name type="common">Pacific oyster</name>
    <name type="synonym">Crassostrea gigas</name>
    <dbReference type="NCBI Taxonomy" id="29159"/>
    <lineage>
        <taxon>Eukaryota</taxon>
        <taxon>Metazoa</taxon>
        <taxon>Spiralia</taxon>
        <taxon>Lophotrochozoa</taxon>
        <taxon>Mollusca</taxon>
        <taxon>Bivalvia</taxon>
        <taxon>Autobranchia</taxon>
        <taxon>Pteriomorphia</taxon>
        <taxon>Ostreida</taxon>
        <taxon>Ostreoidea</taxon>
        <taxon>Ostreidae</taxon>
        <taxon>Magallana</taxon>
    </lineage>
</organism>
<dbReference type="GO" id="GO:0043022">
    <property type="term" value="F:ribosome binding"/>
    <property type="evidence" value="ECO:0007669"/>
    <property type="project" value="TreeGrafter"/>
</dbReference>
<evidence type="ECO:0000256" key="2">
    <source>
        <dbReference type="ARBA" id="ARBA00022490"/>
    </source>
</evidence>
<keyword evidence="6" id="KW-0342">GTP-binding</keyword>
<evidence type="ECO:0000313" key="13">
    <source>
        <dbReference type="Proteomes" id="UP000005408"/>
    </source>
</evidence>
<sequence>MKGATPELLSLLQRRPANIRNICILAHVDHGKTTLADALVASNGIISQRMAGKLRYMDSREDEQLRGITMKSSAISLIYNQNKEEYLVNLIDSPGHVDFSSEVSTAVRLCEGAIVVVDVVEGVCPQTHAVLRQAFLENIKPVLVLNKIDRLIVELKMEPMEAFYHLQQILEQVNLVTNELFTVEAMEKSAEDVVDENGDISQINEWTNLEDEDSRNIYFSPDQGNVIFASAYDGWGFSITDFAVLYASKLGINQEMLQRTLWGDFFLNTKTKRIMKGAQSKAKKPLFVQFVLENLWSVYDTIYIRRDKEKTEKIVSSLGLKILPRDMRHSDGRVQLQAICSQWLPVSNAVLSVVVRKLPSPLSMSEERVEKLMCSQMRKFDSLPPETQNLKQSFLHCSATEDSPVIVFVSKMLPVDKKMLPQNRQRPLTEAEIALRRQKAKERLAEKAASRAQGERTEATTPLEETTEVPLPENDTENKEESDFVFVAFARVFSGIVRKGQKLYVLGPKHDPSQVLKKLQSGEEIKAVSSIQDLSHDDHVTCVTIKDLFVFMGRELEEMDYIPAGNILGIGGLENHILKSATVSSSLMCTAFCDLYFDAAPIVRVAIEPSHTRDMQKLVEGLRLLNQADPCVHVLVQETGEHVIITAGEVHLQRCVDDLKQRYAKIDINVSSPIVPFRETIVPPPKVDMVNEAISEQRQVAKKDSEDEEVIEPGLVEVSTINGRCTLRIRAVPLPEDVTKLLEENQSLIKTMGQISKSQCKGREGVEEIQQTVVAAINEFKTQLTKAFKDSGKMWIGAENQMWSFGPKRVGPNILLNRVNQYDRPNVWNCVETKQQELKLRQYDNSVISGFQIATLAGPLCEEPLRGVCFIIEKWEYVRSSHSISYDEEVQKGEDSASKSCNKTESVSQNEAVTSVNGGESGKGEGSESESSDSETEPLVQRPREGHSHMSGQLIYCVKEGCRKVFQTQPQRLMAAMYKCNIQCTAEVLGKLCGVLGKRFGRVIEDTMKEGSQIFNIKAVLPVVESFGFAEDVRKKTSGLASPQLVFSHWELVFSHWEVIDVDPFWVPTTEEEYTHFGEKADSDNRARQYMNQVRKRKGLKVDEKIVEHAEKQRTLTKMK</sequence>
<dbReference type="PANTHER" id="PTHR42908:SF3">
    <property type="entry name" value="ELONGATION FACTOR-LIKE GTPASE 1"/>
    <property type="match status" value="1"/>
</dbReference>
<keyword evidence="2" id="KW-0963">Cytoplasm</keyword>
<evidence type="ECO:0000256" key="6">
    <source>
        <dbReference type="ARBA" id="ARBA00023134"/>
    </source>
</evidence>
<dbReference type="Pfam" id="PF03144">
    <property type="entry name" value="GTP_EFTU_D2"/>
    <property type="match status" value="1"/>
</dbReference>
<dbReference type="EnsemblMetazoa" id="G13345.1">
    <property type="protein sequence ID" value="G13345.1:cds"/>
    <property type="gene ID" value="G13345"/>
</dbReference>
<keyword evidence="5" id="KW-0378">Hydrolase</keyword>
<dbReference type="SMART" id="SM00838">
    <property type="entry name" value="EFG_C"/>
    <property type="match status" value="1"/>
</dbReference>
<feature type="domain" description="Tr-type G" evidence="11">
    <location>
        <begin position="17"/>
        <end position="255"/>
    </location>
</feature>
<dbReference type="InterPro" id="IPR000795">
    <property type="entry name" value="T_Tr_GTP-bd_dom"/>
</dbReference>
<evidence type="ECO:0000256" key="8">
    <source>
        <dbReference type="ARBA" id="ARBA00068031"/>
    </source>
</evidence>
<feature type="compositionally biased region" description="Acidic residues" evidence="10">
    <location>
        <begin position="927"/>
        <end position="936"/>
    </location>
</feature>
<dbReference type="GO" id="GO:0005525">
    <property type="term" value="F:GTP binding"/>
    <property type="evidence" value="ECO:0007669"/>
    <property type="project" value="UniProtKB-KW"/>
</dbReference>
<dbReference type="Pfam" id="PF00009">
    <property type="entry name" value="GTP_EFTU"/>
    <property type="match status" value="1"/>
</dbReference>
<evidence type="ECO:0000256" key="4">
    <source>
        <dbReference type="ARBA" id="ARBA00022741"/>
    </source>
</evidence>
<dbReference type="GO" id="GO:1990904">
    <property type="term" value="C:ribonucleoprotein complex"/>
    <property type="evidence" value="ECO:0007669"/>
    <property type="project" value="TreeGrafter"/>
</dbReference>
<evidence type="ECO:0000256" key="1">
    <source>
        <dbReference type="ARBA" id="ARBA00004496"/>
    </source>
</evidence>
<dbReference type="CDD" id="cd16268">
    <property type="entry name" value="EF2_II"/>
    <property type="match status" value="1"/>
</dbReference>
<dbReference type="Pfam" id="PF25118">
    <property type="entry name" value="EFL1"/>
    <property type="match status" value="1"/>
</dbReference>
<dbReference type="InterPro" id="IPR009000">
    <property type="entry name" value="Transl_B-barrel_sf"/>
</dbReference>
<evidence type="ECO:0000259" key="11">
    <source>
        <dbReference type="PROSITE" id="PS51722"/>
    </source>
</evidence>
<feature type="compositionally biased region" description="Low complexity" evidence="10">
    <location>
        <begin position="459"/>
        <end position="473"/>
    </location>
</feature>
<dbReference type="Proteomes" id="UP000005408">
    <property type="component" value="Unassembled WGS sequence"/>
</dbReference>
<name>A0A8W8IAR1_MAGGI</name>
<keyword evidence="13" id="KW-1185">Reference proteome</keyword>
<feature type="compositionally biased region" description="Basic and acidic residues" evidence="10">
    <location>
        <begin position="444"/>
        <end position="458"/>
    </location>
</feature>
<dbReference type="SUPFAM" id="SSF50447">
    <property type="entry name" value="Translation proteins"/>
    <property type="match status" value="1"/>
</dbReference>
<evidence type="ECO:0000256" key="5">
    <source>
        <dbReference type="ARBA" id="ARBA00022801"/>
    </source>
</evidence>
<feature type="region of interest" description="Disordered" evidence="10">
    <location>
        <begin position="444"/>
        <end position="477"/>
    </location>
</feature>
<dbReference type="PROSITE" id="PS51722">
    <property type="entry name" value="G_TR_2"/>
    <property type="match status" value="1"/>
</dbReference>
<dbReference type="Gene3D" id="3.30.230.10">
    <property type="match status" value="1"/>
</dbReference>
<dbReference type="NCBIfam" id="TIGR00231">
    <property type="entry name" value="small_GTP"/>
    <property type="match status" value="1"/>
</dbReference>
<dbReference type="Pfam" id="PF00679">
    <property type="entry name" value="EFG_C"/>
    <property type="match status" value="1"/>
</dbReference>
<dbReference type="Gene3D" id="3.40.50.300">
    <property type="entry name" value="P-loop containing nucleotide triphosphate hydrolases"/>
    <property type="match status" value="1"/>
</dbReference>
<dbReference type="InterPro" id="IPR014721">
    <property type="entry name" value="Ribsml_uS5_D2-typ_fold_subgr"/>
</dbReference>
<dbReference type="GO" id="GO:0042256">
    <property type="term" value="P:cytosolic ribosome assembly"/>
    <property type="evidence" value="ECO:0007669"/>
    <property type="project" value="TreeGrafter"/>
</dbReference>
<dbReference type="InterPro" id="IPR035647">
    <property type="entry name" value="EFG_III/V"/>
</dbReference>
<proteinExistence type="predicted"/>
<dbReference type="CDD" id="cd04096">
    <property type="entry name" value="eEF2_snRNP_like_C"/>
    <property type="match status" value="1"/>
</dbReference>
<dbReference type="AlphaFoldDB" id="A0A8W8IAR1"/>
<dbReference type="Gene3D" id="2.40.30.10">
    <property type="entry name" value="Translation factors"/>
    <property type="match status" value="1"/>
</dbReference>
<dbReference type="GO" id="GO:0005829">
    <property type="term" value="C:cytosol"/>
    <property type="evidence" value="ECO:0007669"/>
    <property type="project" value="TreeGrafter"/>
</dbReference>
<dbReference type="InterPro" id="IPR027417">
    <property type="entry name" value="P-loop_NTPase"/>
</dbReference>
<feature type="compositionally biased region" description="Polar residues" evidence="10">
    <location>
        <begin position="898"/>
        <end position="917"/>
    </location>
</feature>
<dbReference type="CDD" id="cd01885">
    <property type="entry name" value="EF2"/>
    <property type="match status" value="1"/>
</dbReference>
<accession>A0A8W8IAR1</accession>
<dbReference type="PANTHER" id="PTHR42908">
    <property type="entry name" value="TRANSLATION ELONGATION FACTOR-RELATED"/>
    <property type="match status" value="1"/>
</dbReference>
<dbReference type="CDD" id="cd01681">
    <property type="entry name" value="aeEF2_snRNP_like_IV"/>
    <property type="match status" value="1"/>
</dbReference>
<comment type="subcellular location">
    <subcellularLocation>
        <location evidence="1">Cytoplasm</location>
    </subcellularLocation>
</comment>
<keyword evidence="3" id="KW-0690">Ribosome biogenesis</keyword>
<dbReference type="Gene3D" id="3.90.1430.10">
    <property type="entry name" value="Yeast translation eEF2 (G' domain)"/>
    <property type="match status" value="1"/>
</dbReference>
<dbReference type="FunFam" id="3.90.1430.10:FF:000002">
    <property type="entry name" value="Elongation factor like GTPase 1"/>
    <property type="match status" value="1"/>
</dbReference>
<dbReference type="InterPro" id="IPR056752">
    <property type="entry name" value="EFL1"/>
</dbReference>
<dbReference type="CDD" id="cd16261">
    <property type="entry name" value="EF2_snRNP_III"/>
    <property type="match status" value="1"/>
</dbReference>
<dbReference type="InterPro" id="IPR020568">
    <property type="entry name" value="Ribosomal_Su5_D2-typ_SF"/>
</dbReference>
<dbReference type="FunFam" id="3.30.70.870:FF:000002">
    <property type="entry name" value="Translation elongation factor 2"/>
    <property type="match status" value="1"/>
</dbReference>
<dbReference type="GO" id="GO:0003924">
    <property type="term" value="F:GTPase activity"/>
    <property type="evidence" value="ECO:0007669"/>
    <property type="project" value="InterPro"/>
</dbReference>